<name>A0A6N2UA86_9FIRM</name>
<keyword evidence="4 7" id="KW-0812">Transmembrane</keyword>
<evidence type="ECO:0000256" key="1">
    <source>
        <dbReference type="ARBA" id="ARBA00004141"/>
    </source>
</evidence>
<evidence type="ECO:0000313" key="9">
    <source>
        <dbReference type="EMBL" id="VYT13792.1"/>
    </source>
</evidence>
<accession>A0A6N2UA86</accession>
<keyword evidence="6 7" id="KW-0472">Membrane</keyword>
<evidence type="ECO:0000256" key="3">
    <source>
        <dbReference type="ARBA" id="ARBA00022679"/>
    </source>
</evidence>
<sequence>MYQKRKTLENAIILMIDVLCLLIGVGVAFGIRFHLFFGSLEHGDQIWQVSFVSLLFIVIHLVIDFNHHFFRRGYFEELIAVIKMQAVFAICWVVSLYAMHRTDDLSRAVFGYYLAVNVPFSYISRILLKQYMVKVYKKSKYSSRTLLITTSARVEEAIQNLLSYNEWNRILKGIVLLDRDSQGDLVCGFPIVAGKENVLDYVVHNDIDEVFILASNIRREPLIQQWVSEMELMGIIVDVNIDIFDIESSGKRSLNRVGKYAVVTFARNIFSTRQMVAKRALDVAGSLVGMMILGIAAIFVAPAIKLESPGPVFFGQTRIGRNGRRFTFYKFRSMYQDAEERKKELMASNEVKGLMFKMENDPRITRVGQFIRKTSIDELPQFWNVLKGDMSLVGTRPPTVDEFEHYESKHKCRLSMTPGMTGLWQISGRSDIKDFDEVVKLDMQYIDNWSILLDIKIILLTVGVVFRGKGSR</sequence>
<dbReference type="InterPro" id="IPR017475">
    <property type="entry name" value="EPS_sugar_tfrase"/>
</dbReference>
<feature type="domain" description="Bacterial sugar transferase" evidence="8">
    <location>
        <begin position="278"/>
        <end position="466"/>
    </location>
</feature>
<dbReference type="Pfam" id="PF02397">
    <property type="entry name" value="Bac_transf"/>
    <property type="match status" value="1"/>
</dbReference>
<evidence type="ECO:0000256" key="5">
    <source>
        <dbReference type="ARBA" id="ARBA00022989"/>
    </source>
</evidence>
<evidence type="ECO:0000256" key="6">
    <source>
        <dbReference type="ARBA" id="ARBA00023136"/>
    </source>
</evidence>
<feature type="transmembrane region" description="Helical" evidence="7">
    <location>
        <begin position="46"/>
        <end position="66"/>
    </location>
</feature>
<dbReference type="EC" id="2.-.-.-" evidence="9"/>
<feature type="transmembrane region" description="Helical" evidence="7">
    <location>
        <begin position="110"/>
        <end position="128"/>
    </location>
</feature>
<dbReference type="NCBIfam" id="TIGR03025">
    <property type="entry name" value="EPS_sugtrans"/>
    <property type="match status" value="1"/>
</dbReference>
<dbReference type="PANTHER" id="PTHR30576:SF10">
    <property type="entry name" value="SLL5057 PROTEIN"/>
    <property type="match status" value="1"/>
</dbReference>
<dbReference type="Pfam" id="PF13727">
    <property type="entry name" value="CoA_binding_3"/>
    <property type="match status" value="1"/>
</dbReference>
<protein>
    <submittedName>
        <fullName evidence="9">Putative sugar transferase EpsL</fullName>
        <ecNumber evidence="9">2.-.-.-</ecNumber>
    </submittedName>
</protein>
<comment type="subcellular location">
    <subcellularLocation>
        <location evidence="1">Membrane</location>
        <topology evidence="1">Multi-pass membrane protein</topology>
    </subcellularLocation>
</comment>
<dbReference type="AlphaFoldDB" id="A0A6N2UA86"/>
<dbReference type="GeneID" id="23114545"/>
<dbReference type="PANTHER" id="PTHR30576">
    <property type="entry name" value="COLANIC BIOSYNTHESIS UDP-GLUCOSE LIPID CARRIER TRANSFERASE"/>
    <property type="match status" value="1"/>
</dbReference>
<dbReference type="Gene3D" id="3.40.50.720">
    <property type="entry name" value="NAD(P)-binding Rossmann-like Domain"/>
    <property type="match status" value="1"/>
</dbReference>
<reference evidence="9" key="1">
    <citation type="submission" date="2019-11" db="EMBL/GenBank/DDBJ databases">
        <authorList>
            <person name="Feng L."/>
        </authorList>
    </citation>
    <scope>NUCLEOTIDE SEQUENCE</scope>
    <source>
        <strain evidence="9">CbolteaeLFYP116</strain>
    </source>
</reference>
<gene>
    <name evidence="9" type="primary">epsL</name>
    <name evidence="9" type="ORF">CBLFYP116_02008</name>
</gene>
<dbReference type="GO" id="GO:0016020">
    <property type="term" value="C:membrane"/>
    <property type="evidence" value="ECO:0007669"/>
    <property type="project" value="UniProtKB-SubCell"/>
</dbReference>
<feature type="transmembrane region" description="Helical" evidence="7">
    <location>
        <begin position="12"/>
        <end position="34"/>
    </location>
</feature>
<dbReference type="EMBL" id="CACRTF010000011">
    <property type="protein sequence ID" value="VYT13792.1"/>
    <property type="molecule type" value="Genomic_DNA"/>
</dbReference>
<dbReference type="GO" id="GO:0016780">
    <property type="term" value="F:phosphotransferase activity, for other substituted phosphate groups"/>
    <property type="evidence" value="ECO:0007669"/>
    <property type="project" value="TreeGrafter"/>
</dbReference>
<evidence type="ECO:0000259" key="8">
    <source>
        <dbReference type="Pfam" id="PF02397"/>
    </source>
</evidence>
<feature type="transmembrane region" description="Helical" evidence="7">
    <location>
        <begin position="78"/>
        <end position="98"/>
    </location>
</feature>
<keyword evidence="3 9" id="KW-0808">Transferase</keyword>
<dbReference type="RefSeq" id="WP_002576468.1">
    <property type="nucleotide sequence ID" value="NZ_BAABZS010000002.1"/>
</dbReference>
<dbReference type="InterPro" id="IPR003362">
    <property type="entry name" value="Bact_transf"/>
</dbReference>
<evidence type="ECO:0000256" key="2">
    <source>
        <dbReference type="ARBA" id="ARBA00006464"/>
    </source>
</evidence>
<organism evidence="9">
    <name type="scientific">Enterocloster bolteae</name>
    <dbReference type="NCBI Taxonomy" id="208479"/>
    <lineage>
        <taxon>Bacteria</taxon>
        <taxon>Bacillati</taxon>
        <taxon>Bacillota</taxon>
        <taxon>Clostridia</taxon>
        <taxon>Lachnospirales</taxon>
        <taxon>Lachnospiraceae</taxon>
        <taxon>Enterocloster</taxon>
    </lineage>
</organism>
<proteinExistence type="inferred from homology"/>
<evidence type="ECO:0000256" key="7">
    <source>
        <dbReference type="SAM" id="Phobius"/>
    </source>
</evidence>
<evidence type="ECO:0000256" key="4">
    <source>
        <dbReference type="ARBA" id="ARBA00022692"/>
    </source>
</evidence>
<keyword evidence="5 7" id="KW-1133">Transmembrane helix</keyword>
<feature type="transmembrane region" description="Helical" evidence="7">
    <location>
        <begin position="283"/>
        <end position="304"/>
    </location>
</feature>
<comment type="similarity">
    <text evidence="2">Belongs to the bacterial sugar transferase family.</text>
</comment>